<dbReference type="GO" id="GO:0003684">
    <property type="term" value="F:damaged DNA binding"/>
    <property type="evidence" value="ECO:0007669"/>
    <property type="project" value="TreeGrafter"/>
</dbReference>
<feature type="compositionally biased region" description="Low complexity" evidence="1">
    <location>
        <begin position="632"/>
        <end position="653"/>
    </location>
</feature>
<feature type="compositionally biased region" description="Acidic residues" evidence="1">
    <location>
        <begin position="858"/>
        <end position="867"/>
    </location>
</feature>
<feature type="compositionally biased region" description="Low complexity" evidence="1">
    <location>
        <begin position="875"/>
        <end position="906"/>
    </location>
</feature>
<dbReference type="AlphaFoldDB" id="A0A4Q2DJA1"/>
<dbReference type="InterPro" id="IPR040227">
    <property type="entry name" value="Nibrin-rel"/>
</dbReference>
<feature type="compositionally biased region" description="Acidic residues" evidence="1">
    <location>
        <begin position="925"/>
        <end position="935"/>
    </location>
</feature>
<evidence type="ECO:0000313" key="3">
    <source>
        <dbReference type="Proteomes" id="UP000290288"/>
    </source>
</evidence>
<dbReference type="OrthoDB" id="552194at2759"/>
<dbReference type="GO" id="GO:0007095">
    <property type="term" value="P:mitotic G2 DNA damage checkpoint signaling"/>
    <property type="evidence" value="ECO:0007669"/>
    <property type="project" value="InterPro"/>
</dbReference>
<gene>
    <name evidence="2" type="ORF">EST38_g6664</name>
</gene>
<accession>A0A4Q2DJA1</accession>
<name>A0A4Q2DJA1_9AGAR</name>
<dbReference type="PANTHER" id="PTHR12162">
    <property type="entry name" value="NIBRIN-RELATED"/>
    <property type="match status" value="1"/>
</dbReference>
<evidence type="ECO:0000256" key="1">
    <source>
        <dbReference type="SAM" id="MobiDB-lite"/>
    </source>
</evidence>
<comment type="caution">
    <text evidence="2">The sequence shown here is derived from an EMBL/GenBank/DDBJ whole genome shotgun (WGS) entry which is preliminary data.</text>
</comment>
<feature type="compositionally biased region" description="Polar residues" evidence="1">
    <location>
        <begin position="476"/>
        <end position="494"/>
    </location>
</feature>
<dbReference type="GO" id="GO:0000724">
    <property type="term" value="P:double-strand break repair via homologous recombination"/>
    <property type="evidence" value="ECO:0007669"/>
    <property type="project" value="TreeGrafter"/>
</dbReference>
<feature type="compositionally biased region" description="Basic residues" evidence="1">
    <location>
        <begin position="839"/>
        <end position="851"/>
    </location>
</feature>
<evidence type="ECO:0008006" key="4">
    <source>
        <dbReference type="Google" id="ProtNLM"/>
    </source>
</evidence>
<feature type="region of interest" description="Disordered" evidence="1">
    <location>
        <begin position="342"/>
        <end position="708"/>
    </location>
</feature>
<feature type="compositionally biased region" description="Polar residues" evidence="1">
    <location>
        <begin position="766"/>
        <end position="775"/>
    </location>
</feature>
<organism evidence="2 3">
    <name type="scientific">Candolleomyces aberdarensis</name>
    <dbReference type="NCBI Taxonomy" id="2316362"/>
    <lineage>
        <taxon>Eukaryota</taxon>
        <taxon>Fungi</taxon>
        <taxon>Dikarya</taxon>
        <taxon>Basidiomycota</taxon>
        <taxon>Agaricomycotina</taxon>
        <taxon>Agaricomycetes</taxon>
        <taxon>Agaricomycetidae</taxon>
        <taxon>Agaricales</taxon>
        <taxon>Agaricineae</taxon>
        <taxon>Psathyrellaceae</taxon>
        <taxon>Candolleomyces</taxon>
    </lineage>
</organism>
<dbReference type="GO" id="GO:0030870">
    <property type="term" value="C:Mre11 complex"/>
    <property type="evidence" value="ECO:0007669"/>
    <property type="project" value="InterPro"/>
</dbReference>
<evidence type="ECO:0000313" key="2">
    <source>
        <dbReference type="EMBL" id="RXW19181.1"/>
    </source>
</evidence>
<feature type="compositionally biased region" description="Polar residues" evidence="1">
    <location>
        <begin position="816"/>
        <end position="828"/>
    </location>
</feature>
<protein>
    <recommendedName>
        <fullName evidence="4">FHA domain-containing protein</fullName>
    </recommendedName>
</protein>
<feature type="compositionally biased region" description="Basic and acidic residues" evidence="1">
    <location>
        <begin position="678"/>
        <end position="690"/>
    </location>
</feature>
<sequence length="1014" mass="109949">MWLISGPFDGEVVGEVNFQKTKLLKTDRDYKVGRKGTDLLINSKKISAPHGCFAVGKFGAKDIENPSSVPGLTFTSQKKTFKVIRGDNVLDYSIGVSADLQDGDEVALLPGHNIKVHWSKVCCYPSSELEDTSRCGTLGIHVVSQPSPDVTHHLTSEFSASADIATSLISSARFVKPEWLQEVLRLGDPASPGTISPFEENFNLPSVTKYRPGFASTLDPPQKVYNIWEPNEERLHIFKEYRFLCVGEKARPAPLDLRQMLERGDGTYENFDVHLGVDKFRRAVTRGLAKQGKKLVLVGDGGLLAAAVGKDVLRDFVQEATNCNLKISPPESLVQAVLEVDTSKLDPPPPEPSAEEESVAPNTIEQESPIVEEESVPAPPPTRRRLLKRTAASREPSVAPEPQPENPPPPPPKPMMRLKRATRRHQDSDMVTGLDDPSSILDSVPDLDPVPTPMAVEAPVAPTPTKPAKLKRRAKQASTAESNPLESVQETFEIQDSYREPPLKKFKALFDASDPDRLSQTGGLLEEQTGLDEDVFGGMTTGTGSQTQTETQARTHNSSGSSKQSSKRGASLMVLRQEEEESLPMTAESTGVSKKRRLEEVVGDDDDAEIVEASAEGPAKKKRTTTMPPPSSTRSVAGAPAGTPAAGPSSSNARAASKPPSMAPQPFASPSKSKPKAKGADPGKPDKDTAFLKAIASTKRGKKNEDEFDREFNKLKISKPDLNSNDAGEPEKEWAVLAEFGDDTGLRGNFMTILEMEVFKERTDNGQRAGTSTQGKPDWQGKPNFKKFKRKDVHTERPKVALYVNDEDDCGLGSTYWKSGNSQSQTQVKGAASQEAPKSKPKPKSTAKSKRGPTAEPSDGEGNEPEETSPPPPAQRARSQRGASKPPSSSKPASRASSRAGSAAPSTQKRKASATTSRRRQITIVEEDDDDDGEEPLFLPNDDPMTQDMFVDNDGEDDQVSTLRSNGSLERPKAAPKKAATTAKGKAKSAPKKKAMIRDDSDDEAVFKGFGRRK</sequence>
<feature type="compositionally biased region" description="Acidic residues" evidence="1">
    <location>
        <begin position="601"/>
        <end position="610"/>
    </location>
</feature>
<keyword evidence="3" id="KW-1185">Reference proteome</keyword>
<feature type="compositionally biased region" description="Low complexity" evidence="1">
    <location>
        <begin position="542"/>
        <end position="571"/>
    </location>
</feature>
<dbReference type="Proteomes" id="UP000290288">
    <property type="component" value="Unassembled WGS sequence"/>
</dbReference>
<dbReference type="PANTHER" id="PTHR12162:SF0">
    <property type="entry name" value="NIBRIN"/>
    <property type="match status" value="1"/>
</dbReference>
<reference evidence="2 3" key="1">
    <citation type="submission" date="2019-01" db="EMBL/GenBank/DDBJ databases">
        <title>Draft genome sequence of Psathyrella aberdarensis IHI B618.</title>
        <authorList>
            <person name="Buettner E."/>
            <person name="Kellner H."/>
        </authorList>
    </citation>
    <scope>NUCLEOTIDE SEQUENCE [LARGE SCALE GENOMIC DNA]</scope>
    <source>
        <strain evidence="2 3">IHI B618</strain>
    </source>
</reference>
<feature type="region of interest" description="Disordered" evidence="1">
    <location>
        <begin position="761"/>
        <end position="1014"/>
    </location>
</feature>
<proteinExistence type="predicted"/>
<feature type="compositionally biased region" description="Basic residues" evidence="1">
    <location>
        <begin position="985"/>
        <end position="995"/>
    </location>
</feature>
<feature type="compositionally biased region" description="Pro residues" evidence="1">
    <location>
        <begin position="399"/>
        <end position="414"/>
    </location>
</feature>
<feature type="compositionally biased region" description="Basic residues" evidence="1">
    <location>
        <begin position="908"/>
        <end position="921"/>
    </location>
</feature>
<dbReference type="EMBL" id="SDEE01000216">
    <property type="protein sequence ID" value="RXW19181.1"/>
    <property type="molecule type" value="Genomic_DNA"/>
</dbReference>